<dbReference type="Gene3D" id="1.10.1740.10">
    <property type="match status" value="1"/>
</dbReference>
<reference evidence="6 7" key="1">
    <citation type="submission" date="2018-08" db="EMBL/GenBank/DDBJ databases">
        <title>A genome reference for cultivated species of the human gut microbiota.</title>
        <authorList>
            <person name="Zou Y."/>
            <person name="Xue W."/>
            <person name="Luo G."/>
        </authorList>
    </citation>
    <scope>NUCLEOTIDE SEQUENCE [LARGE SCALE GENOMIC DNA]</scope>
    <source>
        <strain evidence="6 7">AM16-54</strain>
    </source>
</reference>
<comment type="similarity">
    <text evidence="1">Belongs to the sigma-70 factor family. ECF subfamily.</text>
</comment>
<keyword evidence="3" id="KW-0731">Sigma factor</keyword>
<dbReference type="SUPFAM" id="SSF88659">
    <property type="entry name" value="Sigma3 and sigma4 domains of RNA polymerase sigma factors"/>
    <property type="match status" value="1"/>
</dbReference>
<feature type="domain" description="RNA polymerase sigma factor 70 region 4 type 2" evidence="5">
    <location>
        <begin position="132"/>
        <end position="177"/>
    </location>
</feature>
<dbReference type="InterPro" id="IPR014284">
    <property type="entry name" value="RNA_pol_sigma-70_dom"/>
</dbReference>
<comment type="caution">
    <text evidence="6">The sequence shown here is derived from an EMBL/GenBank/DDBJ whole genome shotgun (WGS) entry which is preliminary data.</text>
</comment>
<evidence type="ECO:0000256" key="1">
    <source>
        <dbReference type="ARBA" id="ARBA00010641"/>
    </source>
</evidence>
<dbReference type="InterPro" id="IPR013325">
    <property type="entry name" value="RNA_pol_sigma_r2"/>
</dbReference>
<dbReference type="NCBIfam" id="TIGR02937">
    <property type="entry name" value="sigma70-ECF"/>
    <property type="match status" value="1"/>
</dbReference>
<name>A0A3R6LGY4_9BACT</name>
<dbReference type="GO" id="GO:0006352">
    <property type="term" value="P:DNA-templated transcription initiation"/>
    <property type="evidence" value="ECO:0007669"/>
    <property type="project" value="InterPro"/>
</dbReference>
<evidence type="ECO:0000259" key="5">
    <source>
        <dbReference type="Pfam" id="PF08281"/>
    </source>
</evidence>
<keyword evidence="4" id="KW-0804">Transcription</keyword>
<evidence type="ECO:0000256" key="4">
    <source>
        <dbReference type="ARBA" id="ARBA00023163"/>
    </source>
</evidence>
<dbReference type="InterPro" id="IPR036388">
    <property type="entry name" value="WH-like_DNA-bd_sf"/>
</dbReference>
<dbReference type="Proteomes" id="UP000284548">
    <property type="component" value="Unassembled WGS sequence"/>
</dbReference>
<organism evidence="6 7">
    <name type="scientific">Segatella copri</name>
    <dbReference type="NCBI Taxonomy" id="165179"/>
    <lineage>
        <taxon>Bacteria</taxon>
        <taxon>Pseudomonadati</taxon>
        <taxon>Bacteroidota</taxon>
        <taxon>Bacteroidia</taxon>
        <taxon>Bacteroidales</taxon>
        <taxon>Prevotellaceae</taxon>
        <taxon>Segatella</taxon>
    </lineage>
</organism>
<dbReference type="GO" id="GO:0016987">
    <property type="term" value="F:sigma factor activity"/>
    <property type="evidence" value="ECO:0007669"/>
    <property type="project" value="UniProtKB-KW"/>
</dbReference>
<dbReference type="EMBL" id="QRKB01000003">
    <property type="protein sequence ID" value="RHH84515.1"/>
    <property type="molecule type" value="Genomic_DNA"/>
</dbReference>
<dbReference type="InterPro" id="IPR013249">
    <property type="entry name" value="RNA_pol_sigma70_r4_t2"/>
</dbReference>
<evidence type="ECO:0000313" key="7">
    <source>
        <dbReference type="Proteomes" id="UP000284548"/>
    </source>
</evidence>
<dbReference type="PANTHER" id="PTHR43133:SF46">
    <property type="entry name" value="RNA POLYMERASE SIGMA-70 FACTOR ECF SUBFAMILY"/>
    <property type="match status" value="1"/>
</dbReference>
<evidence type="ECO:0000256" key="2">
    <source>
        <dbReference type="ARBA" id="ARBA00023015"/>
    </source>
</evidence>
<dbReference type="Pfam" id="PF08281">
    <property type="entry name" value="Sigma70_r4_2"/>
    <property type="match status" value="1"/>
</dbReference>
<evidence type="ECO:0000313" key="6">
    <source>
        <dbReference type="EMBL" id="RHH84515.1"/>
    </source>
</evidence>
<keyword evidence="2" id="KW-0805">Transcription regulation</keyword>
<evidence type="ECO:0000256" key="3">
    <source>
        <dbReference type="ARBA" id="ARBA00023082"/>
    </source>
</evidence>
<proteinExistence type="inferred from homology"/>
<accession>A0A3R6LGY4</accession>
<dbReference type="InterPro" id="IPR039425">
    <property type="entry name" value="RNA_pol_sigma-70-like"/>
</dbReference>
<protein>
    <submittedName>
        <fullName evidence="6">RNA polymerase subunit sigma</fullName>
    </submittedName>
</protein>
<dbReference type="Gene3D" id="1.10.10.10">
    <property type="entry name" value="Winged helix-like DNA-binding domain superfamily/Winged helix DNA-binding domain"/>
    <property type="match status" value="1"/>
</dbReference>
<gene>
    <name evidence="6" type="ORF">DW192_02800</name>
</gene>
<sequence length="183" mass="20997">MQINKETIEQLFRQHYLRMYQLARVLLKDDAASKDVVSEVFADVLDGKTQLGLDNETIASEPSLPSANAGSYLLVCVRHKCLNLLSRQKMKDRVHHLLKADTSPSIVPLEATIAEIDRETEKYEAIQAYMDAELTPQTRKVLDLRFRQKLKYWEIATELGISEVAVYKHLAQGIRKLKQKFNP</sequence>
<dbReference type="InterPro" id="IPR013324">
    <property type="entry name" value="RNA_pol_sigma_r3/r4-like"/>
</dbReference>
<dbReference type="GO" id="GO:0003677">
    <property type="term" value="F:DNA binding"/>
    <property type="evidence" value="ECO:0007669"/>
    <property type="project" value="InterPro"/>
</dbReference>
<dbReference type="RefSeq" id="WP_118253709.1">
    <property type="nucleotide sequence ID" value="NZ_QRKB01000003.1"/>
</dbReference>
<dbReference type="SUPFAM" id="SSF88946">
    <property type="entry name" value="Sigma2 domain of RNA polymerase sigma factors"/>
    <property type="match status" value="1"/>
</dbReference>
<dbReference type="PANTHER" id="PTHR43133">
    <property type="entry name" value="RNA POLYMERASE ECF-TYPE SIGMA FACTO"/>
    <property type="match status" value="1"/>
</dbReference>
<dbReference type="AlphaFoldDB" id="A0A3R6LGY4"/>